<reference evidence="14" key="1">
    <citation type="journal article" date="2019" name="Int. J. Syst. Evol. Microbiol.">
        <title>The Global Catalogue of Microorganisms (GCM) 10K type strain sequencing project: providing services to taxonomists for standard genome sequencing and annotation.</title>
        <authorList>
            <consortium name="The Broad Institute Genomics Platform"/>
            <consortium name="The Broad Institute Genome Sequencing Center for Infectious Disease"/>
            <person name="Wu L."/>
            <person name="Ma J."/>
        </authorList>
    </citation>
    <scope>NUCLEOTIDE SEQUENCE [LARGE SCALE GENOMIC DNA]</scope>
    <source>
        <strain evidence="14">JCM 18401</strain>
    </source>
</reference>
<evidence type="ECO:0000256" key="11">
    <source>
        <dbReference type="SAM" id="Phobius"/>
    </source>
</evidence>
<proteinExistence type="predicted"/>
<keyword evidence="8" id="KW-0406">Ion transport</keyword>
<evidence type="ECO:0000256" key="4">
    <source>
        <dbReference type="ARBA" id="ARBA00022475"/>
    </source>
</evidence>
<feature type="transmembrane region" description="Helical" evidence="11">
    <location>
        <begin position="286"/>
        <end position="309"/>
    </location>
</feature>
<feature type="transmembrane region" description="Helical" evidence="11">
    <location>
        <begin position="225"/>
        <end position="242"/>
    </location>
</feature>
<feature type="transmembrane region" description="Helical" evidence="11">
    <location>
        <begin position="358"/>
        <end position="381"/>
    </location>
</feature>
<keyword evidence="4" id="KW-1003">Cell membrane</keyword>
<organism evidence="13 14">
    <name type="scientific">Ferrimonas pelagia</name>
    <dbReference type="NCBI Taxonomy" id="1177826"/>
    <lineage>
        <taxon>Bacteria</taxon>
        <taxon>Pseudomonadati</taxon>
        <taxon>Pseudomonadota</taxon>
        <taxon>Gammaproteobacteria</taxon>
        <taxon>Alteromonadales</taxon>
        <taxon>Ferrimonadaceae</taxon>
        <taxon>Ferrimonas</taxon>
    </lineage>
</organism>
<keyword evidence="3" id="KW-0050">Antiport</keyword>
<accession>A0ABP9ERE8</accession>
<feature type="transmembrane region" description="Helical" evidence="11">
    <location>
        <begin position="163"/>
        <end position="180"/>
    </location>
</feature>
<dbReference type="RefSeq" id="WP_345334228.1">
    <property type="nucleotide sequence ID" value="NZ_BAABJZ010000015.1"/>
</dbReference>
<evidence type="ECO:0000256" key="6">
    <source>
        <dbReference type="ARBA" id="ARBA00022989"/>
    </source>
</evidence>
<feature type="transmembrane region" description="Helical" evidence="11">
    <location>
        <begin position="121"/>
        <end position="142"/>
    </location>
</feature>
<evidence type="ECO:0000256" key="8">
    <source>
        <dbReference type="ARBA" id="ARBA00023065"/>
    </source>
</evidence>
<evidence type="ECO:0000256" key="1">
    <source>
        <dbReference type="ARBA" id="ARBA00004651"/>
    </source>
</evidence>
<dbReference type="InterPro" id="IPR018422">
    <property type="entry name" value="Cation/H_exchanger_CPA1"/>
</dbReference>
<evidence type="ECO:0000256" key="3">
    <source>
        <dbReference type="ARBA" id="ARBA00022449"/>
    </source>
</evidence>
<dbReference type="Proteomes" id="UP001499988">
    <property type="component" value="Unassembled WGS sequence"/>
</dbReference>
<feature type="transmembrane region" description="Helical" evidence="11">
    <location>
        <begin position="6"/>
        <end position="24"/>
    </location>
</feature>
<dbReference type="Gene3D" id="6.10.140.1330">
    <property type="match status" value="1"/>
</dbReference>
<feature type="transmembrane region" description="Helical" evidence="11">
    <location>
        <begin position="92"/>
        <end position="115"/>
    </location>
</feature>
<feature type="transmembrane region" description="Helical" evidence="11">
    <location>
        <begin position="315"/>
        <end position="337"/>
    </location>
</feature>
<evidence type="ECO:0000256" key="7">
    <source>
        <dbReference type="ARBA" id="ARBA00023053"/>
    </source>
</evidence>
<keyword evidence="14" id="KW-1185">Reference proteome</keyword>
<keyword evidence="7" id="KW-0915">Sodium</keyword>
<feature type="domain" description="Cation/H+ exchanger transmembrane" evidence="12">
    <location>
        <begin position="16"/>
        <end position="407"/>
    </location>
</feature>
<comment type="subcellular location">
    <subcellularLocation>
        <location evidence="1">Cell membrane</location>
        <topology evidence="1">Multi-pass membrane protein</topology>
    </subcellularLocation>
</comment>
<comment type="caution">
    <text evidence="13">The sequence shown here is derived from an EMBL/GenBank/DDBJ whole genome shotgun (WGS) entry which is preliminary data.</text>
</comment>
<evidence type="ECO:0000313" key="13">
    <source>
        <dbReference type="EMBL" id="GAA4879108.1"/>
    </source>
</evidence>
<evidence type="ECO:0000259" key="12">
    <source>
        <dbReference type="Pfam" id="PF00999"/>
    </source>
</evidence>
<dbReference type="PANTHER" id="PTHR10110">
    <property type="entry name" value="SODIUM/HYDROGEN EXCHANGER"/>
    <property type="match status" value="1"/>
</dbReference>
<evidence type="ECO:0000256" key="10">
    <source>
        <dbReference type="ARBA" id="ARBA00023201"/>
    </source>
</evidence>
<keyword evidence="10" id="KW-0739">Sodium transport</keyword>
<keyword evidence="6 11" id="KW-1133">Transmembrane helix</keyword>
<name>A0ABP9ERE8_9GAMM</name>
<protein>
    <submittedName>
        <fullName evidence="13">Sodium:proton antiporter</fullName>
    </submittedName>
</protein>
<feature type="transmembrane region" description="Helical" evidence="11">
    <location>
        <begin position="192"/>
        <end position="213"/>
    </location>
</feature>
<dbReference type="InterPro" id="IPR006153">
    <property type="entry name" value="Cation/H_exchanger_TM"/>
</dbReference>
<dbReference type="Pfam" id="PF00999">
    <property type="entry name" value="Na_H_Exchanger"/>
    <property type="match status" value="1"/>
</dbReference>
<evidence type="ECO:0000256" key="2">
    <source>
        <dbReference type="ARBA" id="ARBA00022448"/>
    </source>
</evidence>
<dbReference type="PANTHER" id="PTHR10110:SF86">
    <property type="entry name" value="SODIUM_HYDROGEN EXCHANGER 7"/>
    <property type="match status" value="1"/>
</dbReference>
<gene>
    <name evidence="13" type="ORF">GCM10023333_11140</name>
</gene>
<evidence type="ECO:0000256" key="9">
    <source>
        <dbReference type="ARBA" id="ARBA00023136"/>
    </source>
</evidence>
<feature type="transmembrane region" description="Helical" evidence="11">
    <location>
        <begin position="63"/>
        <end position="80"/>
    </location>
</feature>
<evidence type="ECO:0000313" key="14">
    <source>
        <dbReference type="Proteomes" id="UP001499988"/>
    </source>
</evidence>
<feature type="transmembrane region" description="Helical" evidence="11">
    <location>
        <begin position="387"/>
        <end position="409"/>
    </location>
</feature>
<sequence length="415" mass="44522">MAISVWMGSVLAFCSMAIFGCVLHRLLRLDLTLAALLSGVLGGVLIERLSLDIGLRFEHVHDLVFYLFLPILIFQAAWHLQIEQLQRWLLPAILLATLGVLITAGVIAGALQWAMGSPSGFPWIAALLTGAILAATDPVAVVTKLTELKASKELTTVFEGESLLNDATAVVLFSLILMLATGEQEGVTARSVLWLFAQVFFGGLVVGAALGYLTQRLIRYLNHEEMSVVLILLLAFGAFYLAEHVLHVSGMMAVATAALVANAGLQRAQPASPAEAEAPKFGGIALALDWLGLLFNLLIFCLMGLVITFDMFTERYLAMGLAIGAALLGRFVALAVCQGGLKGIGQGLPQGWPLLLGWGGLRGAIAVALVLSLPLSLSWWWTVQSMVFAVVLFSLLVQGTTFAALLRYINKKHPY</sequence>
<evidence type="ECO:0000256" key="5">
    <source>
        <dbReference type="ARBA" id="ARBA00022692"/>
    </source>
</evidence>
<keyword evidence="2" id="KW-0813">Transport</keyword>
<dbReference type="EMBL" id="BAABJZ010000015">
    <property type="protein sequence ID" value="GAA4879108.1"/>
    <property type="molecule type" value="Genomic_DNA"/>
</dbReference>
<keyword evidence="9 11" id="KW-0472">Membrane</keyword>
<keyword evidence="5 11" id="KW-0812">Transmembrane</keyword>